<reference evidence="3" key="1">
    <citation type="journal article" date="2023" name="Int. J. Syst. Evol. Microbiol.">
        <title>&lt;i&gt;Holtiella tumoricola&lt;/i&gt; gen. nov. sp. nov., isolated from a human clinical sample.</title>
        <authorList>
            <person name="Allen-Vercoe E."/>
            <person name="Daigneault M.C."/>
            <person name="Vancuren S.J."/>
            <person name="Cochrane K."/>
            <person name="O'Neal L.L."/>
            <person name="Sankaranarayanan K."/>
            <person name="Lawson P.A."/>
        </authorList>
    </citation>
    <scope>NUCLEOTIDE SEQUENCE</scope>
    <source>
        <strain evidence="3">CC70A</strain>
    </source>
</reference>
<keyword evidence="1" id="KW-0812">Transmembrane</keyword>
<evidence type="ECO:0000256" key="1">
    <source>
        <dbReference type="SAM" id="Phobius"/>
    </source>
</evidence>
<dbReference type="Gene3D" id="3.20.20.80">
    <property type="entry name" value="Glycosidases"/>
    <property type="match status" value="1"/>
</dbReference>
<sequence>MRKNKIKLYGSYYRYKRNKVIVRNFITASILLIGVAATLIFTNKLKLQDVAALFSMGIQSSKQAMEPFFLEQVDTKYEVHTAKPPIKGVYLPATNMARLDELIKLANETEVNGMIIDIKNDNGYLTFSTDNPKLQSAVKEKPAIPNMDEVIDKLYANNIYPIARIVAFKDNVYTKVNPDQAVQTADSSVYQTSKGESWLNPYDKRNWEYLLEISKEAINLGFKEIQFDYIRFHESMEGKDLNFPTDKSKTEIITEFVAYMTEALHPYGVNVSADVFGTIITSKIDAEIVGQDYRELIKHLDYICPMIYPSHYGEGSFGIAHPDLQPYDLILEVMQYSNMIISEIPRNERMAEVRPWLQDFTASWLSSYQEYGDEQVQDQIKATYDALGSEWLLWNGAGKYHSNALEQE</sequence>
<feature type="domain" description="DUF4015" evidence="2">
    <location>
        <begin position="88"/>
        <end position="400"/>
    </location>
</feature>
<gene>
    <name evidence="3" type="ORF">PBV87_00585</name>
</gene>
<evidence type="ECO:0000313" key="3">
    <source>
        <dbReference type="EMBL" id="MDA3730010.1"/>
    </source>
</evidence>
<organism evidence="3 4">
    <name type="scientific">Holtiella tumoricola</name>
    <dbReference type="NCBI Taxonomy" id="3018743"/>
    <lineage>
        <taxon>Bacteria</taxon>
        <taxon>Bacillati</taxon>
        <taxon>Bacillota</taxon>
        <taxon>Clostridia</taxon>
        <taxon>Lachnospirales</taxon>
        <taxon>Cellulosilyticaceae</taxon>
        <taxon>Holtiella</taxon>
    </lineage>
</organism>
<dbReference type="Pfam" id="PF13200">
    <property type="entry name" value="DUF4015"/>
    <property type="match status" value="1"/>
</dbReference>
<dbReference type="InterPro" id="IPR025275">
    <property type="entry name" value="DUF4015"/>
</dbReference>
<keyword evidence="3" id="KW-0378">Hydrolase</keyword>
<dbReference type="SUPFAM" id="SSF51445">
    <property type="entry name" value="(Trans)glycosidases"/>
    <property type="match status" value="1"/>
</dbReference>
<dbReference type="InterPro" id="IPR017853">
    <property type="entry name" value="GH"/>
</dbReference>
<name>A0AA42IYN5_9FIRM</name>
<proteinExistence type="predicted"/>
<evidence type="ECO:0000259" key="2">
    <source>
        <dbReference type="Pfam" id="PF13200"/>
    </source>
</evidence>
<dbReference type="GO" id="GO:0016787">
    <property type="term" value="F:hydrolase activity"/>
    <property type="evidence" value="ECO:0007669"/>
    <property type="project" value="UniProtKB-KW"/>
</dbReference>
<dbReference type="EMBL" id="JAQIFT010000006">
    <property type="protein sequence ID" value="MDA3730010.1"/>
    <property type="molecule type" value="Genomic_DNA"/>
</dbReference>
<comment type="caution">
    <text evidence="3">The sequence shown here is derived from an EMBL/GenBank/DDBJ whole genome shotgun (WGS) entry which is preliminary data.</text>
</comment>
<feature type="transmembrane region" description="Helical" evidence="1">
    <location>
        <begin position="21"/>
        <end position="41"/>
    </location>
</feature>
<protein>
    <submittedName>
        <fullName evidence="3">Glycoside hydrolase</fullName>
    </submittedName>
</protein>
<accession>A0AA42IYN5</accession>
<dbReference type="Proteomes" id="UP001169242">
    <property type="component" value="Unassembled WGS sequence"/>
</dbReference>
<keyword evidence="4" id="KW-1185">Reference proteome</keyword>
<dbReference type="AlphaFoldDB" id="A0AA42IYN5"/>
<dbReference type="RefSeq" id="WP_053984928.1">
    <property type="nucleotide sequence ID" value="NZ_JAQIFT010000006.1"/>
</dbReference>
<keyword evidence="1" id="KW-1133">Transmembrane helix</keyword>
<keyword evidence="1" id="KW-0472">Membrane</keyword>
<evidence type="ECO:0000313" key="4">
    <source>
        <dbReference type="Proteomes" id="UP001169242"/>
    </source>
</evidence>